<sequence>VVGFSPKPERPSHYVSIYLKEMGYNVIPVNPGHKEIIGMASYPDLISIPEKVDVVDIFRRSEFVPPIVDAAISIGAKAIWMQDHVIHEESAQKAEDAGLLVVMDDCMLRQHRLIF</sequence>
<dbReference type="Pfam" id="PF13380">
    <property type="entry name" value="CoA_binding_2"/>
    <property type="match status" value="1"/>
</dbReference>
<dbReference type="PANTHER" id="PTHR33303">
    <property type="entry name" value="CYTOPLASMIC PROTEIN-RELATED"/>
    <property type="match status" value="1"/>
</dbReference>
<gene>
    <name evidence="2" type="ORF">METZ01_LOCUS133674</name>
</gene>
<dbReference type="InterPro" id="IPR003781">
    <property type="entry name" value="CoA-bd"/>
</dbReference>
<dbReference type="SMART" id="SM00881">
    <property type="entry name" value="CoA_binding"/>
    <property type="match status" value="1"/>
</dbReference>
<dbReference type="EMBL" id="UINC01019123">
    <property type="protein sequence ID" value="SVA80820.1"/>
    <property type="molecule type" value="Genomic_DNA"/>
</dbReference>
<evidence type="ECO:0000259" key="1">
    <source>
        <dbReference type="SMART" id="SM00881"/>
    </source>
</evidence>
<dbReference type="SUPFAM" id="SSF51735">
    <property type="entry name" value="NAD(P)-binding Rossmann-fold domains"/>
    <property type="match status" value="1"/>
</dbReference>
<feature type="domain" description="CoA-binding" evidence="1">
    <location>
        <begin position="1"/>
        <end position="85"/>
    </location>
</feature>
<protein>
    <recommendedName>
        <fullName evidence="1">CoA-binding domain-containing protein</fullName>
    </recommendedName>
</protein>
<dbReference type="Gene3D" id="3.40.50.720">
    <property type="entry name" value="NAD(P)-binding Rossmann-like Domain"/>
    <property type="match status" value="1"/>
</dbReference>
<dbReference type="PANTHER" id="PTHR33303:SF2">
    <property type="entry name" value="COA-BINDING DOMAIN-CONTAINING PROTEIN"/>
    <property type="match status" value="1"/>
</dbReference>
<accession>A0A381YV46</accession>
<organism evidence="2">
    <name type="scientific">marine metagenome</name>
    <dbReference type="NCBI Taxonomy" id="408172"/>
    <lineage>
        <taxon>unclassified sequences</taxon>
        <taxon>metagenomes</taxon>
        <taxon>ecological metagenomes</taxon>
    </lineage>
</organism>
<proteinExistence type="predicted"/>
<reference evidence="2" key="1">
    <citation type="submission" date="2018-05" db="EMBL/GenBank/DDBJ databases">
        <authorList>
            <person name="Lanie J.A."/>
            <person name="Ng W.-L."/>
            <person name="Kazmierczak K.M."/>
            <person name="Andrzejewski T.M."/>
            <person name="Davidsen T.M."/>
            <person name="Wayne K.J."/>
            <person name="Tettelin H."/>
            <person name="Glass J.I."/>
            <person name="Rusch D."/>
            <person name="Podicherti R."/>
            <person name="Tsui H.-C.T."/>
            <person name="Winkler M.E."/>
        </authorList>
    </citation>
    <scope>NUCLEOTIDE SEQUENCE</scope>
</reference>
<evidence type="ECO:0000313" key="2">
    <source>
        <dbReference type="EMBL" id="SVA80820.1"/>
    </source>
</evidence>
<dbReference type="InterPro" id="IPR036291">
    <property type="entry name" value="NAD(P)-bd_dom_sf"/>
</dbReference>
<feature type="non-terminal residue" evidence="2">
    <location>
        <position position="1"/>
    </location>
</feature>
<name>A0A381YV46_9ZZZZ</name>
<dbReference type="AlphaFoldDB" id="A0A381YV46"/>